<gene>
    <name evidence="5" type="ORF">RRG08_025487</name>
</gene>
<feature type="signal peptide" evidence="3">
    <location>
        <begin position="1"/>
        <end position="20"/>
    </location>
</feature>
<keyword evidence="2" id="KW-0472">Membrane</keyword>
<dbReference type="EMBL" id="JAWDGP010007158">
    <property type="protein sequence ID" value="KAK3729146.1"/>
    <property type="molecule type" value="Genomic_DNA"/>
</dbReference>
<evidence type="ECO:0000256" key="2">
    <source>
        <dbReference type="SAM" id="Phobius"/>
    </source>
</evidence>
<feature type="transmembrane region" description="Helical" evidence="2">
    <location>
        <begin position="204"/>
        <end position="227"/>
    </location>
</feature>
<feature type="domain" description="TNFR-Cys" evidence="4">
    <location>
        <begin position="90"/>
        <end position="128"/>
    </location>
</feature>
<dbReference type="Pfam" id="PF00020">
    <property type="entry name" value="TNFR_c6"/>
    <property type="match status" value="1"/>
</dbReference>
<comment type="caution">
    <text evidence="5">The sequence shown here is derived from an EMBL/GenBank/DDBJ whole genome shotgun (WGS) entry which is preliminary data.</text>
</comment>
<name>A0AAE0Y199_9GAST</name>
<evidence type="ECO:0000313" key="6">
    <source>
        <dbReference type="Proteomes" id="UP001283361"/>
    </source>
</evidence>
<protein>
    <recommendedName>
        <fullName evidence="4">TNFR-Cys domain-containing protein</fullName>
    </recommendedName>
</protein>
<keyword evidence="6" id="KW-1185">Reference proteome</keyword>
<keyword evidence="2" id="KW-1133">Transmembrane helix</keyword>
<keyword evidence="2" id="KW-0812">Transmembrane</keyword>
<dbReference type="InterPro" id="IPR001368">
    <property type="entry name" value="TNFR/NGFR_Cys_rich_reg"/>
</dbReference>
<evidence type="ECO:0000313" key="5">
    <source>
        <dbReference type="EMBL" id="KAK3729146.1"/>
    </source>
</evidence>
<dbReference type="Proteomes" id="UP001283361">
    <property type="component" value="Unassembled WGS sequence"/>
</dbReference>
<organism evidence="5 6">
    <name type="scientific">Elysia crispata</name>
    <name type="common">lettuce slug</name>
    <dbReference type="NCBI Taxonomy" id="231223"/>
    <lineage>
        <taxon>Eukaryota</taxon>
        <taxon>Metazoa</taxon>
        <taxon>Spiralia</taxon>
        <taxon>Lophotrochozoa</taxon>
        <taxon>Mollusca</taxon>
        <taxon>Gastropoda</taxon>
        <taxon>Heterobranchia</taxon>
        <taxon>Euthyneura</taxon>
        <taxon>Panpulmonata</taxon>
        <taxon>Sacoglossa</taxon>
        <taxon>Placobranchoidea</taxon>
        <taxon>Plakobranchidae</taxon>
        <taxon>Elysia</taxon>
    </lineage>
</organism>
<keyword evidence="3" id="KW-0732">Signal</keyword>
<proteinExistence type="predicted"/>
<dbReference type="PROSITE" id="PS50050">
    <property type="entry name" value="TNFR_NGFR_2"/>
    <property type="match status" value="1"/>
</dbReference>
<dbReference type="Gene3D" id="2.10.50.10">
    <property type="entry name" value="Tumor Necrosis Factor Receptor, subunit A, domain 2"/>
    <property type="match status" value="1"/>
</dbReference>
<accession>A0AAE0Y199</accession>
<dbReference type="SMART" id="SM00208">
    <property type="entry name" value="TNFR"/>
    <property type="match status" value="1"/>
</dbReference>
<reference evidence="5" key="1">
    <citation type="journal article" date="2023" name="G3 (Bethesda)">
        <title>A reference genome for the long-term kleptoplast-retaining sea slug Elysia crispata morphotype clarki.</title>
        <authorList>
            <person name="Eastman K.E."/>
            <person name="Pendleton A.L."/>
            <person name="Shaikh M.A."/>
            <person name="Suttiyut T."/>
            <person name="Ogas R."/>
            <person name="Tomko P."/>
            <person name="Gavelis G."/>
            <person name="Widhalm J.R."/>
            <person name="Wisecaver J.H."/>
        </authorList>
    </citation>
    <scope>NUCLEOTIDE SEQUENCE</scope>
    <source>
        <strain evidence="5">ECLA1</strain>
    </source>
</reference>
<feature type="chain" id="PRO_5042012700" description="TNFR-Cys domain-containing protein" evidence="3">
    <location>
        <begin position="21"/>
        <end position="260"/>
    </location>
</feature>
<comment type="caution">
    <text evidence="1">Lacks conserved residue(s) required for the propagation of feature annotation.</text>
</comment>
<sequence length="260" mass="29328">MRKSWTQFVLLGLVLCLCETFYLTGAVTCGPGERWDEEKDTCERCPEGFYQDEENHRVTHCPKCTEFDEFVAQRKILVDDCTRFHDIVVKCIKGFYLNYHKDCKSCTKCTSTGRHEGQACSETEDAVCCDTEGMMVKQGECVAPENYCAGPEKSVLLGQECISCEKCKPCGIGSNISFTQQYNFSSDHTERDDGTGGWSLWNKFVLGVGMLIIGIVIGLGFGLVIYCNMERSRTFFKSLCNCIPKIKSYNPVRQSSNSRR</sequence>
<evidence type="ECO:0000256" key="1">
    <source>
        <dbReference type="PROSITE-ProRule" id="PRU00206"/>
    </source>
</evidence>
<feature type="repeat" description="TNFR-Cys" evidence="1">
    <location>
        <begin position="90"/>
        <end position="128"/>
    </location>
</feature>
<evidence type="ECO:0000256" key="3">
    <source>
        <dbReference type="SAM" id="SignalP"/>
    </source>
</evidence>
<dbReference type="PROSITE" id="PS00652">
    <property type="entry name" value="TNFR_NGFR_1"/>
    <property type="match status" value="1"/>
</dbReference>
<dbReference type="AlphaFoldDB" id="A0AAE0Y199"/>
<evidence type="ECO:0000259" key="4">
    <source>
        <dbReference type="PROSITE" id="PS50050"/>
    </source>
</evidence>